<keyword evidence="4" id="KW-1185">Reference proteome</keyword>
<protein>
    <submittedName>
        <fullName evidence="3">Uncharacterized protein</fullName>
    </submittedName>
</protein>
<dbReference type="OrthoDB" id="2371145at2759"/>
<evidence type="ECO:0000256" key="1">
    <source>
        <dbReference type="ARBA" id="ARBA00038101"/>
    </source>
</evidence>
<dbReference type="Gene3D" id="1.25.40.10">
    <property type="entry name" value="Tetratricopeptide repeat domain"/>
    <property type="match status" value="2"/>
</dbReference>
<dbReference type="SUPFAM" id="SSF81901">
    <property type="entry name" value="HCP-like"/>
    <property type="match status" value="2"/>
</dbReference>
<dbReference type="Proteomes" id="UP000266841">
    <property type="component" value="Unassembled WGS sequence"/>
</dbReference>
<dbReference type="InterPro" id="IPR011990">
    <property type="entry name" value="TPR-like_helical_dom_sf"/>
</dbReference>
<name>K0T378_THAOC</name>
<proteinExistence type="inferred from homology"/>
<dbReference type="PANTHER" id="PTHR11102:SF160">
    <property type="entry name" value="ERAD-ASSOCIATED E3 UBIQUITIN-PROTEIN LIGASE COMPONENT HRD3"/>
    <property type="match status" value="1"/>
</dbReference>
<sequence>MADTCPFCRTSSPDSGAAALALIQKRVDAKDPVATQRLACAYYNRDYGLQQDVPRAVELWTEAARLGDLDAHGMLGCIYWRKGVQQDVARGIRHWERATIQGHPESRDMFMKGLVTKAQYAEALRGYQNALEETRSHQLGRITAIMSQEDANNGSSDVQPPLAPPPGVPAADQLQKPVTEEELMSSGLELHESFTCPLQRGMWETCPFCRTSFPDSDAAALALVQKRVDAKDPKATTEHLAWAYYNGGYGLQKDIPRAIELWTEAARLGDLDAHCILGIMYCNGEGVRQDVARCIRHWQQAAIQGHPESRLMLGAHEYDIRNYGLAVRHWMIAAKLGCENSLNSIKDMFMEGHATKAQYAEALRGYQNALEETRSHLREEAKTILLNKSD</sequence>
<dbReference type="EMBL" id="AGNL01007028">
    <property type="protein sequence ID" value="EJK71594.1"/>
    <property type="molecule type" value="Genomic_DNA"/>
</dbReference>
<organism evidence="3 4">
    <name type="scientific">Thalassiosira oceanica</name>
    <name type="common">Marine diatom</name>
    <dbReference type="NCBI Taxonomy" id="159749"/>
    <lineage>
        <taxon>Eukaryota</taxon>
        <taxon>Sar</taxon>
        <taxon>Stramenopiles</taxon>
        <taxon>Ochrophyta</taxon>
        <taxon>Bacillariophyta</taxon>
        <taxon>Coscinodiscophyceae</taxon>
        <taxon>Thalassiosirophycidae</taxon>
        <taxon>Thalassiosirales</taxon>
        <taxon>Thalassiosiraceae</taxon>
        <taxon>Thalassiosira</taxon>
    </lineage>
</organism>
<reference evidence="3 4" key="1">
    <citation type="journal article" date="2012" name="Genome Biol.">
        <title>Genome and low-iron response of an oceanic diatom adapted to chronic iron limitation.</title>
        <authorList>
            <person name="Lommer M."/>
            <person name="Specht M."/>
            <person name="Roy A.S."/>
            <person name="Kraemer L."/>
            <person name="Andreson R."/>
            <person name="Gutowska M.A."/>
            <person name="Wolf J."/>
            <person name="Bergner S.V."/>
            <person name="Schilhabel M.B."/>
            <person name="Klostermeier U.C."/>
            <person name="Beiko R.G."/>
            <person name="Rosenstiel P."/>
            <person name="Hippler M."/>
            <person name="Laroche J."/>
        </authorList>
    </citation>
    <scope>NUCLEOTIDE SEQUENCE [LARGE SCALE GENOMIC DNA]</scope>
    <source>
        <strain evidence="3 4">CCMP1005</strain>
    </source>
</reference>
<accession>K0T378</accession>
<gene>
    <name evidence="3" type="ORF">THAOC_06945</name>
</gene>
<dbReference type="InterPro" id="IPR050767">
    <property type="entry name" value="Sel1_AlgK"/>
</dbReference>
<dbReference type="PANTHER" id="PTHR11102">
    <property type="entry name" value="SEL-1-LIKE PROTEIN"/>
    <property type="match status" value="1"/>
</dbReference>
<dbReference type="Pfam" id="PF08238">
    <property type="entry name" value="Sel1"/>
    <property type="match status" value="4"/>
</dbReference>
<comment type="similarity">
    <text evidence="1">Belongs to the sel-1 family.</text>
</comment>
<feature type="region of interest" description="Disordered" evidence="2">
    <location>
        <begin position="150"/>
        <end position="172"/>
    </location>
</feature>
<evidence type="ECO:0000313" key="3">
    <source>
        <dbReference type="EMBL" id="EJK71594.1"/>
    </source>
</evidence>
<dbReference type="AlphaFoldDB" id="K0T378"/>
<evidence type="ECO:0000313" key="4">
    <source>
        <dbReference type="Proteomes" id="UP000266841"/>
    </source>
</evidence>
<dbReference type="InterPro" id="IPR006597">
    <property type="entry name" value="Sel1-like"/>
</dbReference>
<comment type="caution">
    <text evidence="3">The sequence shown here is derived from an EMBL/GenBank/DDBJ whole genome shotgun (WGS) entry which is preliminary data.</text>
</comment>
<evidence type="ECO:0000256" key="2">
    <source>
        <dbReference type="SAM" id="MobiDB-lite"/>
    </source>
</evidence>
<dbReference type="SMART" id="SM00671">
    <property type="entry name" value="SEL1"/>
    <property type="match status" value="5"/>
</dbReference>